<evidence type="ECO:0000313" key="4">
    <source>
        <dbReference type="Proteomes" id="UP000267003"/>
    </source>
</evidence>
<keyword evidence="2" id="KW-0812">Transmembrane</keyword>
<keyword evidence="2" id="KW-1133">Transmembrane helix</keyword>
<keyword evidence="2" id="KW-0472">Membrane</keyword>
<feature type="region of interest" description="Disordered" evidence="1">
    <location>
        <begin position="93"/>
        <end position="116"/>
    </location>
</feature>
<dbReference type="RefSeq" id="WP_120560582.1">
    <property type="nucleotide sequence ID" value="NZ_RAWK01000450.1"/>
</dbReference>
<dbReference type="Gene3D" id="2.40.50.660">
    <property type="match status" value="1"/>
</dbReference>
<dbReference type="OrthoDB" id="5917531at2"/>
<dbReference type="EMBL" id="RAWK01000450">
    <property type="protein sequence ID" value="RKH52183.1"/>
    <property type="molecule type" value="Genomic_DNA"/>
</dbReference>
<reference evidence="4" key="1">
    <citation type="submission" date="2018-09" db="EMBL/GenBank/DDBJ databases">
        <authorList>
            <person name="Livingstone P.G."/>
            <person name="Whitworth D.E."/>
        </authorList>
    </citation>
    <scope>NUCLEOTIDE SEQUENCE [LARGE SCALE GENOMIC DNA]</scope>
    <source>
        <strain evidence="4">AB050A</strain>
    </source>
</reference>
<organism evidence="3 4">
    <name type="scientific">Corallococcus aberystwythensis</name>
    <dbReference type="NCBI Taxonomy" id="2316722"/>
    <lineage>
        <taxon>Bacteria</taxon>
        <taxon>Pseudomonadati</taxon>
        <taxon>Myxococcota</taxon>
        <taxon>Myxococcia</taxon>
        <taxon>Myxococcales</taxon>
        <taxon>Cystobacterineae</taxon>
        <taxon>Myxococcaceae</taxon>
        <taxon>Corallococcus</taxon>
    </lineage>
</organism>
<accession>A0A3A8P754</accession>
<protein>
    <submittedName>
        <fullName evidence="3">DUF2500 family protein</fullName>
    </submittedName>
</protein>
<dbReference type="InterPro" id="IPR019635">
    <property type="entry name" value="DUF2500"/>
</dbReference>
<gene>
    <name evidence="3" type="ORF">D7W81_40025</name>
</gene>
<evidence type="ECO:0000256" key="2">
    <source>
        <dbReference type="SAM" id="Phobius"/>
    </source>
</evidence>
<sequence>MEALITFFFACMVLACIALAALVFHILRGRIEPVLTRPGRVVAKRQAGRGYYYAPTYFVTFEFQDGSRDEFETFDRQYGLLTEGAQGTLMTQGRNLRGFARQPPQRGPSFPRPLHT</sequence>
<evidence type="ECO:0000313" key="3">
    <source>
        <dbReference type="EMBL" id="RKH52183.1"/>
    </source>
</evidence>
<evidence type="ECO:0000256" key="1">
    <source>
        <dbReference type="SAM" id="MobiDB-lite"/>
    </source>
</evidence>
<feature type="transmembrane region" description="Helical" evidence="2">
    <location>
        <begin position="6"/>
        <end position="27"/>
    </location>
</feature>
<name>A0A3A8P754_9BACT</name>
<keyword evidence="4" id="KW-1185">Reference proteome</keyword>
<dbReference type="AlphaFoldDB" id="A0A3A8P754"/>
<proteinExistence type="predicted"/>
<dbReference type="Proteomes" id="UP000267003">
    <property type="component" value="Unassembled WGS sequence"/>
</dbReference>
<comment type="caution">
    <text evidence="3">The sequence shown here is derived from an EMBL/GenBank/DDBJ whole genome shotgun (WGS) entry which is preliminary data.</text>
</comment>
<dbReference type="Pfam" id="PF10694">
    <property type="entry name" value="DUF2500"/>
    <property type="match status" value="1"/>
</dbReference>